<evidence type="ECO:0008006" key="3">
    <source>
        <dbReference type="Google" id="ProtNLM"/>
    </source>
</evidence>
<evidence type="ECO:0000313" key="2">
    <source>
        <dbReference type="Proteomes" id="UP001279660"/>
    </source>
</evidence>
<protein>
    <recommendedName>
        <fullName evidence="3">Bacterial surface antigen (D15) domain-containing protein</fullName>
    </recommendedName>
</protein>
<gene>
    <name evidence="1" type="ORF">SIL82_03095</name>
</gene>
<reference evidence="1 2" key="1">
    <citation type="submission" date="2023-11" db="EMBL/GenBank/DDBJ databases">
        <title>MicrobeMod: A computational toolkit for identifying prokaryotic methylation and restriction-modification with nanopore sequencing.</title>
        <authorList>
            <person name="Crits-Christoph A."/>
            <person name="Kang S.C."/>
            <person name="Lee H."/>
            <person name="Ostrov N."/>
        </authorList>
    </citation>
    <scope>NUCLEOTIDE SEQUENCE [LARGE SCALE GENOMIC DNA]</scope>
    <source>
        <strain evidence="1 2">ATCC 14820</strain>
    </source>
</reference>
<evidence type="ECO:0000313" key="1">
    <source>
        <dbReference type="EMBL" id="MDX5983232.1"/>
    </source>
</evidence>
<name>A0ABU4PJF4_9SPHN</name>
<accession>A0ABU4PJF4</accession>
<keyword evidence="2" id="KW-1185">Reference proteome</keyword>
<dbReference type="EMBL" id="JAWXXV010000001">
    <property type="protein sequence ID" value="MDX5983232.1"/>
    <property type="molecule type" value="Genomic_DNA"/>
</dbReference>
<dbReference type="Proteomes" id="UP001279660">
    <property type="component" value="Unassembled WGS sequence"/>
</dbReference>
<dbReference type="RefSeq" id="WP_029622626.1">
    <property type="nucleotide sequence ID" value="NZ_JAWXXV010000001.1"/>
</dbReference>
<proteinExistence type="predicted"/>
<comment type="caution">
    <text evidence="1">The sequence shown here is derived from an EMBL/GenBank/DDBJ whole genome shotgun (WGS) entry which is preliminary data.</text>
</comment>
<sequence>MRFLAGFLLVWVGVRVALLWPHIHSAADVFRAVVPVPVAAITEKSSVAVVRPAAGDSVRRWHRAAVARPHGRVPLRTPDPTRVALALLGLVRYGDPQPVTQAAPLVPGLPHPPREPPAPHARSRWSGSAWLLARGGAGLAPGGLGGQLGGSQAGVRLAYAIDRNRRVAVAGRVSSPLGPGLREAALGVEWQPTRLPLRLVAEQRFAIAGGRSGPALAVVGGLDPTPLPLGFRLEGYGQAGVIRRTATEAYVDGALRVAHPLADIGRVRLDFGAGLWGAAQRGAARLDLGPSLAFVIPIGERSVRLGLDWRQRVAGAARPGSGLAVTLGSDF</sequence>
<organism evidence="1 2">
    <name type="scientific">Sphingomonas echinoides</name>
    <dbReference type="NCBI Taxonomy" id="59803"/>
    <lineage>
        <taxon>Bacteria</taxon>
        <taxon>Pseudomonadati</taxon>
        <taxon>Pseudomonadota</taxon>
        <taxon>Alphaproteobacteria</taxon>
        <taxon>Sphingomonadales</taxon>
        <taxon>Sphingomonadaceae</taxon>
        <taxon>Sphingomonas</taxon>
    </lineage>
</organism>